<dbReference type="Pfam" id="PF03007">
    <property type="entry name" value="WS_DGAT_cat"/>
    <property type="match status" value="1"/>
</dbReference>
<comment type="similarity">
    <text evidence="5">In the N-terminal section; belongs to the long-chain O-acyltransferase family.</text>
</comment>
<dbReference type="InterPro" id="IPR004255">
    <property type="entry name" value="O-acyltransferase_WSD1_N"/>
</dbReference>
<reference evidence="13" key="1">
    <citation type="submission" date="2011-02" db="EMBL/GenBank/DDBJ databases">
        <title>The Genome Sequence of Capsaspora owczarzaki ATCC 30864.</title>
        <authorList>
            <person name="Russ C."/>
            <person name="Cuomo C."/>
            <person name="Burger G."/>
            <person name="Gray M.W."/>
            <person name="Holland P.W.H."/>
            <person name="King N."/>
            <person name="Lang F.B.F."/>
            <person name="Roger A.J."/>
            <person name="Ruiz-Trillo I."/>
            <person name="Young S.K."/>
            <person name="Zeng Q."/>
            <person name="Gargeya S."/>
            <person name="Alvarado L."/>
            <person name="Berlin A."/>
            <person name="Chapman S.B."/>
            <person name="Chen Z."/>
            <person name="Freedman E."/>
            <person name="Gellesch M."/>
            <person name="Goldberg J."/>
            <person name="Griggs A."/>
            <person name="Gujja S."/>
            <person name="Heilman E."/>
            <person name="Heiman D."/>
            <person name="Howarth C."/>
            <person name="Mehta T."/>
            <person name="Neiman D."/>
            <person name="Pearson M."/>
            <person name="Roberts A."/>
            <person name="Saif S."/>
            <person name="Shea T."/>
            <person name="Shenoy N."/>
            <person name="Sisk P."/>
            <person name="Stolte C."/>
            <person name="Sykes S."/>
            <person name="White J."/>
            <person name="Yandava C."/>
            <person name="Haas B."/>
            <person name="Nusbaum C."/>
            <person name="Birren B."/>
        </authorList>
    </citation>
    <scope>NUCLEOTIDE SEQUENCE</scope>
    <source>
        <strain evidence="13">ATCC 30864</strain>
    </source>
</reference>
<feature type="transmembrane region" description="Helical" evidence="9">
    <location>
        <begin position="6"/>
        <end position="26"/>
    </location>
</feature>
<dbReference type="GO" id="GO:0019432">
    <property type="term" value="P:triglyceride biosynthetic process"/>
    <property type="evidence" value="ECO:0007669"/>
    <property type="project" value="UniProtKB-UniPathway"/>
</dbReference>
<proteinExistence type="inferred from homology"/>
<keyword evidence="9" id="KW-1133">Transmembrane helix</keyword>
<evidence type="ECO:0000256" key="9">
    <source>
        <dbReference type="SAM" id="Phobius"/>
    </source>
</evidence>
<dbReference type="PANTHER" id="PTHR31650:SF1">
    <property type="entry name" value="WAX ESTER SYNTHASE_DIACYLGLYCEROL ACYLTRANSFERASE 4-RELATED"/>
    <property type="match status" value="1"/>
</dbReference>
<sequence length="565" mass="62469">MLDYLLAAAVTLAFCVLAAWHVSYSLKSNSKKQASKPSHYATNNYYFGAHNPSKPQGAMTGTENMFIKCEHEERLQTISGLLCFDELLPVQAVFKIFSDASSEHVRLKQRVVSSSLLLHSFEDADNWKVADHIKLVRLPDGTKEADFQRQVQNVIAEPLDKSKPLWQATLFHNVRNGSGSALLLRMHHCVGDGMAANVLLASAAVDAKGVTFAHMMKEAFTKATNASKKSASGDKHDSRNFVHAFVNLQSLGIPFSSTLASLAFWLILRPVKMIGQAFASLRSTYLSLRLLIVDLFLCVVERKTALRREASTRKSVLWSSSLSLDDVKTVKDAFGVTVNDVLVSALTGGLRRQIIQRGETVPSNVFCPIPVTLRKTVADIESIQNNIAGVWHFLPTGIADPVERLAEVHTRLEERKRNKIYIGFTVFNMSFWGFTPRRITSAIVNHFWGKSAAIITNVPGPQTALFLGGHKIREIHIFGLQSCYGGMAISIMTYDGRVSISVVSDANAEPNQICDTKVLDEFALEFEEYLKLAKTMKSDKQKEESQPTQPVAARPAAKKQAAACQ</sequence>
<feature type="transmembrane region" description="Helical" evidence="9">
    <location>
        <begin position="245"/>
        <end position="268"/>
    </location>
</feature>
<evidence type="ECO:0000256" key="8">
    <source>
        <dbReference type="SAM" id="MobiDB-lite"/>
    </source>
</evidence>
<dbReference type="eggNOG" id="ENOG502S5A5">
    <property type="taxonomic scope" value="Eukaryota"/>
</dbReference>
<dbReference type="InterPro" id="IPR009721">
    <property type="entry name" value="O-acyltransferase_WSD1_C"/>
</dbReference>
<dbReference type="EMBL" id="KE346362">
    <property type="protein sequence ID" value="KJE91328.1"/>
    <property type="molecule type" value="Genomic_DNA"/>
</dbReference>
<name>A0A0D2WMF2_CAPO3</name>
<feature type="domain" description="O-acyltransferase WSD1-like N-terminal" evidence="10">
    <location>
        <begin position="60"/>
        <end position="341"/>
    </location>
</feature>
<keyword evidence="9" id="KW-0472">Membrane</keyword>
<evidence type="ECO:0000256" key="5">
    <source>
        <dbReference type="ARBA" id="ARBA00024360"/>
    </source>
</evidence>
<evidence type="ECO:0000256" key="6">
    <source>
        <dbReference type="ARBA" id="ARBA00047604"/>
    </source>
</evidence>
<dbReference type="GO" id="GO:0005886">
    <property type="term" value="C:plasma membrane"/>
    <property type="evidence" value="ECO:0007669"/>
    <property type="project" value="TreeGrafter"/>
</dbReference>
<comment type="pathway">
    <text evidence="2">Lipid metabolism.</text>
</comment>
<dbReference type="STRING" id="595528.A0A0D2WMF2"/>
<keyword evidence="13" id="KW-1185">Reference proteome</keyword>
<dbReference type="AlphaFoldDB" id="A0A0D2WMF2"/>
<evidence type="ECO:0000259" key="10">
    <source>
        <dbReference type="Pfam" id="PF03007"/>
    </source>
</evidence>
<dbReference type="GO" id="GO:0047196">
    <property type="term" value="F:long-chain-alcohol O-fatty-acyltransferase activity"/>
    <property type="evidence" value="ECO:0007669"/>
    <property type="project" value="UniProtKB-EC"/>
</dbReference>
<comment type="pathway">
    <text evidence="1">Glycerolipid metabolism; triacylglycerol biosynthesis.</text>
</comment>
<evidence type="ECO:0000256" key="7">
    <source>
        <dbReference type="ARBA" id="ARBA00048109"/>
    </source>
</evidence>
<dbReference type="Gene3D" id="3.30.559.10">
    <property type="entry name" value="Chloramphenicol acetyltransferase-like domain"/>
    <property type="match status" value="1"/>
</dbReference>
<feature type="domain" description="O-acyltransferase WSD1 C-terminal" evidence="11">
    <location>
        <begin position="385"/>
        <end position="515"/>
    </location>
</feature>
<comment type="catalytic activity">
    <reaction evidence="6">
        <text>a long chain fatty alcohol + a fatty acyl-CoA = a long-chain alcohol wax ester + CoA</text>
        <dbReference type="Rhea" id="RHEA:38443"/>
        <dbReference type="ChEBI" id="CHEBI:17135"/>
        <dbReference type="ChEBI" id="CHEBI:57287"/>
        <dbReference type="ChEBI" id="CHEBI:77636"/>
        <dbReference type="ChEBI" id="CHEBI:235323"/>
        <dbReference type="EC" id="2.3.1.75"/>
    </reaction>
</comment>
<evidence type="ECO:0000256" key="3">
    <source>
        <dbReference type="ARBA" id="ARBA00022679"/>
    </source>
</evidence>
<dbReference type="OrthoDB" id="619536at2759"/>
<protein>
    <submittedName>
        <fullName evidence="12">Uncharacterized protein</fullName>
    </submittedName>
</protein>
<feature type="region of interest" description="Disordered" evidence="8">
    <location>
        <begin position="537"/>
        <end position="565"/>
    </location>
</feature>
<organism evidence="12 13">
    <name type="scientific">Capsaspora owczarzaki (strain ATCC 30864)</name>
    <dbReference type="NCBI Taxonomy" id="595528"/>
    <lineage>
        <taxon>Eukaryota</taxon>
        <taxon>Filasterea</taxon>
        <taxon>Capsaspora</taxon>
    </lineage>
</organism>
<dbReference type="InterPro" id="IPR045034">
    <property type="entry name" value="O-acyltransferase_WSD1-like"/>
</dbReference>
<comment type="catalytic activity">
    <reaction evidence="7">
        <text>an acyl-CoA + a 1,2-diacyl-sn-glycerol = a triacyl-sn-glycerol + CoA</text>
        <dbReference type="Rhea" id="RHEA:10868"/>
        <dbReference type="ChEBI" id="CHEBI:17815"/>
        <dbReference type="ChEBI" id="CHEBI:57287"/>
        <dbReference type="ChEBI" id="CHEBI:58342"/>
        <dbReference type="ChEBI" id="CHEBI:64615"/>
        <dbReference type="EC" id="2.3.1.20"/>
    </reaction>
</comment>
<dbReference type="InParanoid" id="A0A0D2WMF2"/>
<evidence type="ECO:0000313" key="12">
    <source>
        <dbReference type="EMBL" id="KJE91328.1"/>
    </source>
</evidence>
<dbReference type="SUPFAM" id="SSF52777">
    <property type="entry name" value="CoA-dependent acyltransferases"/>
    <property type="match status" value="1"/>
</dbReference>
<dbReference type="Proteomes" id="UP000008743">
    <property type="component" value="Unassembled WGS sequence"/>
</dbReference>
<gene>
    <name evidence="12" type="ORF">CAOG_002480</name>
</gene>
<evidence type="ECO:0000256" key="2">
    <source>
        <dbReference type="ARBA" id="ARBA00005189"/>
    </source>
</evidence>
<accession>A0A0D2WMF2</accession>
<dbReference type="PANTHER" id="PTHR31650">
    <property type="entry name" value="O-ACYLTRANSFERASE (WSD1-LIKE) FAMILY PROTEIN"/>
    <property type="match status" value="1"/>
</dbReference>
<keyword evidence="3" id="KW-0808">Transferase</keyword>
<keyword evidence="4" id="KW-0012">Acyltransferase</keyword>
<evidence type="ECO:0000313" key="13">
    <source>
        <dbReference type="Proteomes" id="UP000008743"/>
    </source>
</evidence>
<dbReference type="Pfam" id="PF06974">
    <property type="entry name" value="WS_DGAT_C"/>
    <property type="match status" value="1"/>
</dbReference>
<feature type="compositionally biased region" description="Low complexity" evidence="8">
    <location>
        <begin position="549"/>
        <end position="565"/>
    </location>
</feature>
<keyword evidence="9" id="KW-0812">Transmembrane</keyword>
<dbReference type="InterPro" id="IPR023213">
    <property type="entry name" value="CAT-like_dom_sf"/>
</dbReference>
<evidence type="ECO:0000256" key="4">
    <source>
        <dbReference type="ARBA" id="ARBA00023315"/>
    </source>
</evidence>
<dbReference type="UniPathway" id="UPA00282"/>
<dbReference type="PhylomeDB" id="A0A0D2WMF2"/>
<dbReference type="GO" id="GO:0004144">
    <property type="term" value="F:diacylglycerol O-acyltransferase activity"/>
    <property type="evidence" value="ECO:0007669"/>
    <property type="project" value="UniProtKB-EC"/>
</dbReference>
<evidence type="ECO:0000259" key="11">
    <source>
        <dbReference type="Pfam" id="PF06974"/>
    </source>
</evidence>
<evidence type="ECO:0000256" key="1">
    <source>
        <dbReference type="ARBA" id="ARBA00004771"/>
    </source>
</evidence>